<dbReference type="EMBL" id="RQVQ01000111">
    <property type="protein sequence ID" value="RRJ86043.1"/>
    <property type="molecule type" value="Genomic_DNA"/>
</dbReference>
<evidence type="ECO:0000313" key="2">
    <source>
        <dbReference type="Proteomes" id="UP000275719"/>
    </source>
</evidence>
<sequence length="40" mass="4556">VGLRFVRDLEQGKKTLRLDKVNDVLALFGKEVGVIDKTRE</sequence>
<dbReference type="AlphaFoldDB" id="A0A3P3VZD3"/>
<keyword evidence="2" id="KW-1185">Reference proteome</keyword>
<proteinExistence type="predicted"/>
<dbReference type="Proteomes" id="UP000275719">
    <property type="component" value="Unassembled WGS sequence"/>
</dbReference>
<gene>
    <name evidence="1" type="ORF">EG240_16390</name>
</gene>
<accession>A0A3P3VZD3</accession>
<comment type="caution">
    <text evidence="1">The sequence shown here is derived from an EMBL/GenBank/DDBJ whole genome shotgun (WGS) entry which is preliminary data.</text>
</comment>
<organism evidence="1 2">
    <name type="scientific">Paenimyroides tangerinum</name>
    <dbReference type="NCBI Taxonomy" id="2488728"/>
    <lineage>
        <taxon>Bacteria</taxon>
        <taxon>Pseudomonadati</taxon>
        <taxon>Bacteroidota</taxon>
        <taxon>Flavobacteriia</taxon>
        <taxon>Flavobacteriales</taxon>
        <taxon>Flavobacteriaceae</taxon>
        <taxon>Paenimyroides</taxon>
    </lineage>
</organism>
<feature type="non-terminal residue" evidence="1">
    <location>
        <position position="1"/>
    </location>
</feature>
<name>A0A3P3VZD3_9FLAO</name>
<reference evidence="1 2" key="1">
    <citation type="submission" date="2018-11" db="EMBL/GenBank/DDBJ databases">
        <title>Flavobacterium sp. nov., YIM 102701-2 draft genome.</title>
        <authorList>
            <person name="Li G."/>
            <person name="Jiang Y."/>
        </authorList>
    </citation>
    <scope>NUCLEOTIDE SEQUENCE [LARGE SCALE GENOMIC DNA]</scope>
    <source>
        <strain evidence="1 2">YIM 102701-2</strain>
    </source>
</reference>
<evidence type="ECO:0000313" key="1">
    <source>
        <dbReference type="EMBL" id="RRJ86043.1"/>
    </source>
</evidence>
<protein>
    <submittedName>
        <fullName evidence="1">Transcriptional regulator</fullName>
    </submittedName>
</protein>